<feature type="domain" description="Fibronectin type-III" evidence="19">
    <location>
        <begin position="2959"/>
        <end position="3052"/>
    </location>
</feature>
<feature type="domain" description="Ig-like" evidence="18">
    <location>
        <begin position="2478"/>
        <end position="2566"/>
    </location>
</feature>
<dbReference type="CDD" id="cd11856">
    <property type="entry name" value="SH3_p47phox_like"/>
    <property type="match status" value="1"/>
</dbReference>
<feature type="compositionally biased region" description="Basic and acidic residues" evidence="16">
    <location>
        <begin position="576"/>
        <end position="589"/>
    </location>
</feature>
<evidence type="ECO:0000256" key="11">
    <source>
        <dbReference type="ARBA" id="ARBA00023242"/>
    </source>
</evidence>
<dbReference type="Pfam" id="PF00041">
    <property type="entry name" value="fn3"/>
    <property type="match status" value="5"/>
</dbReference>
<name>A0A9P0C268_9NEOP</name>
<evidence type="ECO:0000313" key="21">
    <source>
        <dbReference type="EMBL" id="CAH0745798.1"/>
    </source>
</evidence>
<feature type="domain" description="Ig-like" evidence="18">
    <location>
        <begin position="2393"/>
        <end position="2458"/>
    </location>
</feature>
<dbReference type="SMART" id="SM00408">
    <property type="entry name" value="IGc2"/>
    <property type="match status" value="8"/>
</dbReference>
<reference evidence="21" key="1">
    <citation type="submission" date="2021-12" db="EMBL/GenBank/DDBJ databases">
        <authorList>
            <person name="King R."/>
        </authorList>
    </citation>
    <scope>NUCLEOTIDE SEQUENCE</scope>
</reference>
<dbReference type="FunFam" id="2.60.40.10:FF:000032">
    <property type="entry name" value="palladin isoform X1"/>
    <property type="match status" value="1"/>
</dbReference>
<feature type="domain" description="Fibronectin type-III" evidence="19">
    <location>
        <begin position="2858"/>
        <end position="2955"/>
    </location>
</feature>
<dbReference type="PROSITE" id="PS50002">
    <property type="entry name" value="SH3"/>
    <property type="match status" value="1"/>
</dbReference>
<feature type="region of interest" description="Disordered" evidence="16">
    <location>
        <begin position="640"/>
        <end position="662"/>
    </location>
</feature>
<evidence type="ECO:0000256" key="4">
    <source>
        <dbReference type="ARBA" id="ARBA00006692"/>
    </source>
</evidence>
<comment type="similarity">
    <text evidence="4">Belongs to the protein kinase superfamily. CAMK Ser/Thr protein kinase family.</text>
</comment>
<feature type="compositionally biased region" description="Basic and acidic residues" evidence="16">
    <location>
        <begin position="941"/>
        <end position="969"/>
    </location>
</feature>
<dbReference type="FunFam" id="2.60.40.10:FF:000050">
    <property type="entry name" value="Titin isoform B"/>
    <property type="match status" value="2"/>
</dbReference>
<evidence type="ECO:0000256" key="6">
    <source>
        <dbReference type="ARBA" id="ARBA00022490"/>
    </source>
</evidence>
<dbReference type="SUPFAM" id="SSF48726">
    <property type="entry name" value="Immunoglobulin"/>
    <property type="match status" value="11"/>
</dbReference>
<feature type="compositionally biased region" description="Polar residues" evidence="16">
    <location>
        <begin position="852"/>
        <end position="866"/>
    </location>
</feature>
<keyword evidence="22" id="KW-1185">Reference proteome</keyword>
<dbReference type="GO" id="GO:0030154">
    <property type="term" value="P:cell differentiation"/>
    <property type="evidence" value="ECO:0007669"/>
    <property type="project" value="UniProtKB-ARBA"/>
</dbReference>
<feature type="region of interest" description="Disordered" evidence="16">
    <location>
        <begin position="525"/>
        <end position="617"/>
    </location>
</feature>
<evidence type="ECO:0000259" key="17">
    <source>
        <dbReference type="PROSITE" id="PS50002"/>
    </source>
</evidence>
<dbReference type="Gene3D" id="2.60.40.10">
    <property type="entry name" value="Immunoglobulins"/>
    <property type="match status" value="16"/>
</dbReference>
<evidence type="ECO:0000256" key="2">
    <source>
        <dbReference type="ARBA" id="ARBA00004613"/>
    </source>
</evidence>
<dbReference type="InterPro" id="IPR013783">
    <property type="entry name" value="Ig-like_fold"/>
</dbReference>
<keyword evidence="12" id="KW-0393">Immunoglobulin domain</keyword>
<dbReference type="InterPro" id="IPR050964">
    <property type="entry name" value="Striated_Muscle_Regulatory"/>
</dbReference>
<dbReference type="FunFam" id="2.60.40.10:FF:000031">
    <property type="entry name" value="Myosin-binding protein C, slow type"/>
    <property type="match status" value="1"/>
</dbReference>
<dbReference type="PROSITE" id="PS51781">
    <property type="entry name" value="SH3B"/>
    <property type="match status" value="1"/>
</dbReference>
<dbReference type="GO" id="GO:0009653">
    <property type="term" value="P:anatomical structure morphogenesis"/>
    <property type="evidence" value="ECO:0007669"/>
    <property type="project" value="UniProtKB-ARBA"/>
</dbReference>
<feature type="domain" description="Fibronectin type-III" evidence="19">
    <location>
        <begin position="3055"/>
        <end position="3152"/>
    </location>
</feature>
<evidence type="ECO:0000259" key="19">
    <source>
        <dbReference type="PROSITE" id="PS50853"/>
    </source>
</evidence>
<evidence type="ECO:0000256" key="10">
    <source>
        <dbReference type="ARBA" id="ARBA00023180"/>
    </source>
</evidence>
<dbReference type="SMART" id="SM00326">
    <property type="entry name" value="SH3"/>
    <property type="match status" value="1"/>
</dbReference>
<accession>A0A9P0C268</accession>
<feature type="domain" description="Ig-like" evidence="18">
    <location>
        <begin position="2297"/>
        <end position="2387"/>
    </location>
</feature>
<evidence type="ECO:0000256" key="7">
    <source>
        <dbReference type="ARBA" id="ARBA00022525"/>
    </source>
</evidence>
<evidence type="ECO:0000313" key="22">
    <source>
        <dbReference type="Proteomes" id="UP001153714"/>
    </source>
</evidence>
<dbReference type="InterPro" id="IPR036028">
    <property type="entry name" value="SH3-like_dom_sf"/>
</dbReference>
<feature type="compositionally biased region" description="Basic residues" evidence="16">
    <location>
        <begin position="835"/>
        <end position="845"/>
    </location>
</feature>
<dbReference type="FunFam" id="2.60.40.10:FF:000135">
    <property type="entry name" value="Titin a"/>
    <property type="match status" value="1"/>
</dbReference>
<dbReference type="PROSITE" id="PS50853">
    <property type="entry name" value="FN3"/>
    <property type="match status" value="5"/>
</dbReference>
<feature type="compositionally biased region" description="Basic and acidic residues" evidence="16">
    <location>
        <begin position="982"/>
        <end position="992"/>
    </location>
</feature>
<keyword evidence="11" id="KW-0539">Nucleus</keyword>
<dbReference type="SMART" id="SM00060">
    <property type="entry name" value="FN3"/>
    <property type="match status" value="6"/>
</dbReference>
<gene>
    <name evidence="21" type="ORF">DIATSA_LOCUS1</name>
</gene>
<dbReference type="CDD" id="cd00063">
    <property type="entry name" value="FN3"/>
    <property type="match status" value="5"/>
</dbReference>
<dbReference type="GO" id="GO:0030017">
    <property type="term" value="C:sarcomere"/>
    <property type="evidence" value="ECO:0007669"/>
    <property type="project" value="UniProtKB-ARBA"/>
</dbReference>
<sequence>MFLLQLSVLWRINQTKKKLCLLRYSKCRKKQMLKSSSHLKVTKRVIKKKKGPKQEITEIITTKEDDKAPITIVSVKEEETPEDTLPIQTVELPEETTVEETETPDGKAISKIVNKRVIKKKTGPEIENTEIITEKEGGKQPVLSVHTTEEFNDEVTSPLETIYDVGSANVIEEPEQIQFSQVRTETGDVKSVETTKHIIKKKKGPKEQITELLTTQVGEDIPITTVSIVEDKPNEEETTPVELIEMPEETNIVEQLTPDGKVTKKKGTKRLIKKKVEPQVETTEITTYQTDELTPITSVHTTEQITDETTEPFESLHKSDIATLVIDKPDIVQHTQIKTHTVEVKSVKVNKGTIKKMKGPKQENTEIITTIEDDKAPITIVSVKEEETPEDTLPIQTLPEETTVEETETPDGKAISKIVNKRVIKKKTGPKIDNTEIITEKEGGKQPVLSVHTTEEFNDEVTSPLETIYDVGSANVIEEPEQIQLSQVRTEAEKKKKGPKEQIMEVLTTQIRDYAPVTTITVMEDKPIKEKTKPLESLAKPEETEGEEQLAPEDISLLEKIDENKKKKPKNVKKTANFDDEKPKEDKPVPMEPEEEKPTEVEMNITSPRTKKPKLVKQKIEQKTIKISEAQHAEKIEGPQFAKIKLKKPTQKPKQESTTVTLPKFQLKSRIRHITDWPPSEIKPTISYMGSVRQNGELSRNVKEAAKLKKKQPKLKNIPDYEVELEKLEKIDFTPENEKPTEMIEGKRIPDNIDTTVNDESLPDTSFSNLEEVKSKNLQEKQRTTSEDTEKISDVESHPEMKQNIEEIIETSQEVPEKALAQMENATEIETPKQTLKKQKPKKSTKPAIKTEGTTPNVKSDTNTPDQLVEIREIEETNDKNDKAPDGNEIPQVKITEKPIDTADEEKIESPLGYQETPEETEAKVNQIESEKNKKTKKVKKPIDKKEVPEEDRKDTKQVTLQKLEEFVEKSLGNDSQPSEINKVEEIPKEENETPTETGLSKDDDNLKPKKDKKPKKLKKPIDKKEVTSEDRKDADQETLQEPEELENKSPENDTQSSENNKVEEIPKKENETPTGTILSKDDEDLEPKKDKKLKNIKKSIDKKEVPEEDRKVTEQELLDKPKGLEKKPKLKLTPIKIERKTIEISKAQHAENVEGPQFTKLKLKKTVAKPKQELSSTTLPKFQLKSRITYIKDWPPQIILPSISFLGSIRQNGILSRNIKEAAKIKKKIYKQPQLPEIEKTELEKPMFGYEDIVEATQNKDIVRSEELLGSDKEDEPEQFIIKPRRPSVKKTEEIVDEVTIKKKLKPLRKSSITLPEITEPENVTFRPKSTKTKEDVEQEFNIQLDSYAEEEISMSSKVKLKPQRQPTFNEEADEASIKFYTEETDGPEVVEIIESDDERDDNITNLMVSLKKPQPVKEIVEEISSSVTVSKPKKEEVSEIIEDISLKLERKPKYIIDDQEEVTYDVKPQVEQFTQEELSLSSKIKLKPKKKITLSEAADEASIQITQEIDDDSQAEEIIVSEAESDDNVEMVIQRKVKKPKYEVSEVEELSIELKPKRINVDTYDEEQLTILAKRKPKKPSQIQEADVTVSISREQEFPDTPLDVRSGDTVFAVYSYVAETDEAINLVEGERLYILETTNQDWWFVRKHLTEEKGWVPAQYLMDEANYTLYLQKKLNEKIDKLPVFEKPASEEQAVAPIFVEKLRPKHTPDGSTVQFECQVEGHPRPQITWFRQTAIIKPSQDFQMYYDDDNVATLVIREVFPEDAGTFTCVAKNAAGFASSTTELVVEAPLSDHGSEMTILSRKSLSRESSLADILEGIPPTFSKRPKAQYVDEGTQIFLECRLVAIPEPDIAWFFKGEEIIPDENISVATESDMHMYCSVLKISNVKKFQEGTYTVLAVNREGEASLPIVLKIKTGQREKPQVIEPLKNMTIREGESVVLSAQVVGNPQPKVTWYKNNEPVKKQTTKSDGDTHTITIVKPKKGKDDGVYTLKAVNSEGSTETSAVITIEEPTEENAEPPLFINRFQELTVKEKGVIKLVARVTGNPVPIITWYRNNQILTPSETVTQNFDGENIELIITNVDSEIDSGDYKCVASNSAGKSSHGARVTIDVDKVTFIKNLRKSYETEEGKTVVLECQTSHTVSTKWYHNNKELSGMDHREIIQEGRVHKLRIKKTKLTDVGVIKCVVKDQETSTKLIVHETIPEFTRKLQDFEVKERDVAILEVEINSETADVFWEKDGERIKAKKNKYEIEKRGNVRKLFIRNTSVHDEGEYTCILRDDACTAEVTVVELPPEIISRLQDQKVSKGNKATFEIELTKGDALVRWFKDGTEIQFSNHMQLTIDGKKQKLKIYECENSDAGEYSCEVGSDRCTAKLIVEEPSVDFVLRLPEVIVVPANTDAYLTVEIPDETLDVTWFKKKTVIEDTEKYTLISDVNKRTLIIRKCTEDDQTEYSCALLDARCSTKLIVEVLESPPRIISYDKEYRVKRGNDVTIQVDYEAIPQPNDEWVVNSKIIKKSKHTKPSIDSKYASLTIKKLENTDAGVYKLKLENNCGEVEVEIAVVVLDLPSKPGKPNVIDTSDTSVNLCWEEPENNGGSDIQCYIVEYQEINTTEWTSIENVTTTQHTIDKLKNKSSYRFRVFAVNEVGVSEASDVTEYVRIEKDSKSQAPTVEKPLKDLISTPNEDVELTCIFGGIPQPKVAWSRNGKSLKTAKASYVNRVATLVVTASETTEGVYKCVATNEHGEAETSCTLEVQLKPIIHVAEREINQKLRVGEEWSVTANIQGIPKPSVIWNRNGAKIEKSKEIEITTEEEYSTIRITNLQRSHTNKYTIEAHNKAGTSSVELTLRVYDKPSRPEGPVIMREISRESVTIEWKPPLDDGGLELTKYAIERHEPEIDQWVKVADVDKSVETYCIQRLNENCEYMFRIMAQNPIGYSEALESEPIVIKTALDVPSPPLGPLGLYGIDSNSVTVTWYPSEKNGGSPILDYSVEIKQEGKKWKQVATVTETSARIEKLTKDITYQFRICARNEIGTSQPYISDEKITIGKTLSPPSQPLNFLVREITSRTVALQWAAPESDGGSPITNYIVEYKTVKGKSWTKVVTVGGAARDYRVENIREKDELVFRVSAENAVGVSLPALSQTVRLEKHATVPSPPTAPLEIRTVGNNIVMTSWGTPEWDGGAPLLGYNVAIRDVTKTMWMEVGTVDAHTLKFAIRDLSEDHTYMVRIYARNEIGLSEPLESDEPFKVVPGEGECCTQLELC</sequence>
<dbReference type="InterPro" id="IPR003599">
    <property type="entry name" value="Ig_sub"/>
</dbReference>
<dbReference type="InterPro" id="IPR003961">
    <property type="entry name" value="FN3_dom"/>
</dbReference>
<dbReference type="SUPFAM" id="SSF49265">
    <property type="entry name" value="Fibronectin type III"/>
    <property type="match status" value="3"/>
</dbReference>
<evidence type="ECO:0000256" key="1">
    <source>
        <dbReference type="ARBA" id="ARBA00004123"/>
    </source>
</evidence>
<dbReference type="InterPro" id="IPR003598">
    <property type="entry name" value="Ig_sub2"/>
</dbReference>
<dbReference type="SUPFAM" id="SSF50044">
    <property type="entry name" value="SH3-domain"/>
    <property type="match status" value="1"/>
</dbReference>
<comment type="similarity">
    <text evidence="13">Belongs to the hemolin family.</text>
</comment>
<evidence type="ECO:0000256" key="12">
    <source>
        <dbReference type="ARBA" id="ARBA00023319"/>
    </source>
</evidence>
<dbReference type="EMBL" id="OU893332">
    <property type="protein sequence ID" value="CAH0745798.1"/>
    <property type="molecule type" value="Genomic_DNA"/>
</dbReference>
<feature type="domain" description="Ig-like" evidence="18">
    <location>
        <begin position="2022"/>
        <end position="2112"/>
    </location>
</feature>
<dbReference type="Pfam" id="PF07679">
    <property type="entry name" value="I-set"/>
    <property type="match status" value="11"/>
</dbReference>
<dbReference type="PANTHER" id="PTHR13817">
    <property type="entry name" value="TITIN"/>
    <property type="match status" value="1"/>
</dbReference>
<feature type="compositionally biased region" description="Basic and acidic residues" evidence="16">
    <location>
        <begin position="733"/>
        <end position="751"/>
    </location>
</feature>
<keyword evidence="8" id="KW-0677">Repeat</keyword>
<dbReference type="SMART" id="SM00409">
    <property type="entry name" value="IG"/>
    <property type="match status" value="11"/>
</dbReference>
<evidence type="ECO:0000259" key="18">
    <source>
        <dbReference type="PROSITE" id="PS50835"/>
    </source>
</evidence>
<dbReference type="PROSITE" id="PS50835">
    <property type="entry name" value="IG_LIKE"/>
    <property type="match status" value="11"/>
</dbReference>
<dbReference type="Pfam" id="PF00018">
    <property type="entry name" value="SH3_1"/>
    <property type="match status" value="1"/>
</dbReference>
<feature type="domain" description="Ig-like" evidence="18">
    <location>
        <begin position="1700"/>
        <end position="1789"/>
    </location>
</feature>
<proteinExistence type="inferred from homology"/>
<dbReference type="InterPro" id="IPR013098">
    <property type="entry name" value="Ig_I-set"/>
</dbReference>
<dbReference type="InterPro" id="IPR036116">
    <property type="entry name" value="FN3_sf"/>
</dbReference>
<dbReference type="Gene3D" id="2.30.30.40">
    <property type="entry name" value="SH3 Domains"/>
    <property type="match status" value="1"/>
</dbReference>
<feature type="compositionally biased region" description="Basic and acidic residues" evidence="16">
    <location>
        <begin position="771"/>
        <end position="805"/>
    </location>
</feature>
<feature type="compositionally biased region" description="Basic and acidic residues" evidence="16">
    <location>
        <begin position="1099"/>
        <end position="1126"/>
    </location>
</feature>
<feature type="compositionally biased region" description="Basic and acidic residues" evidence="16">
    <location>
        <begin position="869"/>
        <end position="886"/>
    </location>
</feature>
<feature type="domain" description="Ig-like" evidence="18">
    <location>
        <begin position="2761"/>
        <end position="2849"/>
    </location>
</feature>
<dbReference type="FunFam" id="2.60.40.10:FF:000056">
    <property type="entry name" value="twitchin isoform X4"/>
    <property type="match status" value="1"/>
</dbReference>
<feature type="region of interest" description="Disordered" evidence="16">
    <location>
        <begin position="733"/>
        <end position="1126"/>
    </location>
</feature>
<dbReference type="Proteomes" id="UP001153714">
    <property type="component" value="Chromosome 1"/>
</dbReference>
<evidence type="ECO:0000256" key="9">
    <source>
        <dbReference type="ARBA" id="ARBA00023157"/>
    </source>
</evidence>
<feature type="compositionally biased region" description="Basic and acidic residues" evidence="16">
    <location>
        <begin position="1000"/>
        <end position="1009"/>
    </location>
</feature>
<organism evidence="21 22">
    <name type="scientific">Diatraea saccharalis</name>
    <name type="common">sugarcane borer</name>
    <dbReference type="NCBI Taxonomy" id="40085"/>
    <lineage>
        <taxon>Eukaryota</taxon>
        <taxon>Metazoa</taxon>
        <taxon>Ecdysozoa</taxon>
        <taxon>Arthropoda</taxon>
        <taxon>Hexapoda</taxon>
        <taxon>Insecta</taxon>
        <taxon>Pterygota</taxon>
        <taxon>Neoptera</taxon>
        <taxon>Endopterygota</taxon>
        <taxon>Lepidoptera</taxon>
        <taxon>Glossata</taxon>
        <taxon>Ditrysia</taxon>
        <taxon>Pyraloidea</taxon>
        <taxon>Crambidae</taxon>
        <taxon>Crambinae</taxon>
        <taxon>Diatraea</taxon>
    </lineage>
</organism>
<feature type="compositionally biased region" description="Basic and acidic residues" evidence="16">
    <location>
        <begin position="525"/>
        <end position="543"/>
    </location>
</feature>
<evidence type="ECO:0000256" key="14">
    <source>
        <dbReference type="ARBA" id="ARBA00068688"/>
    </source>
</evidence>
<evidence type="ECO:0000256" key="16">
    <source>
        <dbReference type="SAM" id="MobiDB-lite"/>
    </source>
</evidence>
<feature type="compositionally biased region" description="Basic and acidic residues" evidence="16">
    <location>
        <begin position="1020"/>
        <end position="1036"/>
    </location>
</feature>
<dbReference type="PANTHER" id="PTHR13817:SF151">
    <property type="entry name" value="TITIN"/>
    <property type="match status" value="1"/>
</dbReference>
<feature type="domain" description="SH3b" evidence="20">
    <location>
        <begin position="1595"/>
        <end position="1668"/>
    </location>
</feature>
<feature type="domain" description="Ig-like" evidence="18">
    <location>
        <begin position="2672"/>
        <end position="2756"/>
    </location>
</feature>
<feature type="compositionally biased region" description="Polar residues" evidence="16">
    <location>
        <begin position="753"/>
        <end position="769"/>
    </location>
</feature>
<keyword evidence="10" id="KW-0325">Glycoprotein</keyword>
<dbReference type="FunFam" id="2.60.40.10:FF:000080">
    <property type="entry name" value="Myosin light chain kinase, smooth muscle"/>
    <property type="match status" value="1"/>
</dbReference>
<keyword evidence="6" id="KW-0963">Cytoplasm</keyword>
<feature type="domain" description="Ig-like" evidence="18">
    <location>
        <begin position="1824"/>
        <end position="1912"/>
    </location>
</feature>
<dbReference type="GO" id="GO:0005576">
    <property type="term" value="C:extracellular region"/>
    <property type="evidence" value="ECO:0007669"/>
    <property type="project" value="UniProtKB-SubCell"/>
</dbReference>
<feature type="compositionally biased region" description="Basic residues" evidence="16">
    <location>
        <begin position="1010"/>
        <end position="1019"/>
    </location>
</feature>
<dbReference type="FunFam" id="2.60.40.10:FF:000107">
    <property type="entry name" value="Myosin, light chain kinase a"/>
    <property type="match status" value="2"/>
</dbReference>
<evidence type="ECO:0000256" key="8">
    <source>
        <dbReference type="ARBA" id="ARBA00022737"/>
    </source>
</evidence>
<evidence type="ECO:0000259" key="20">
    <source>
        <dbReference type="PROSITE" id="PS51781"/>
    </source>
</evidence>
<feature type="compositionally biased region" description="Basic and acidic residues" evidence="16">
    <location>
        <begin position="1061"/>
        <end position="1072"/>
    </location>
</feature>
<evidence type="ECO:0000256" key="3">
    <source>
        <dbReference type="ARBA" id="ARBA00004657"/>
    </source>
</evidence>
<feature type="non-terminal residue" evidence="21">
    <location>
        <position position="3265"/>
    </location>
</feature>
<feature type="domain" description="Ig-like" evidence="18">
    <location>
        <begin position="1925"/>
        <end position="2011"/>
    </location>
</feature>
<dbReference type="OrthoDB" id="2152335at2759"/>
<reference evidence="21" key="2">
    <citation type="submission" date="2022-10" db="EMBL/GenBank/DDBJ databases">
        <authorList>
            <consortium name="ENA_rothamsted_submissions"/>
            <consortium name="culmorum"/>
            <person name="King R."/>
        </authorList>
    </citation>
    <scope>NUCLEOTIDE SEQUENCE</scope>
</reference>
<feature type="domain" description="Ig-like" evidence="18">
    <location>
        <begin position="2116"/>
        <end position="2201"/>
    </location>
</feature>
<evidence type="ECO:0000256" key="5">
    <source>
        <dbReference type="ARBA" id="ARBA00022443"/>
    </source>
</evidence>
<feature type="domain" description="Ig-like" evidence="18">
    <location>
        <begin position="2207"/>
        <end position="2291"/>
    </location>
</feature>
<dbReference type="InterPro" id="IPR007110">
    <property type="entry name" value="Ig-like_dom"/>
</dbReference>
<feature type="domain" description="SH3" evidence="17">
    <location>
        <begin position="1608"/>
        <end position="1669"/>
    </location>
</feature>
<feature type="domain" description="Fibronectin type-III" evidence="19">
    <location>
        <begin position="2573"/>
        <end position="2666"/>
    </location>
</feature>
<keyword evidence="7" id="KW-0964">Secreted</keyword>
<evidence type="ECO:0000256" key="15">
    <source>
        <dbReference type="PROSITE-ProRule" id="PRU00192"/>
    </source>
</evidence>
<keyword evidence="5 15" id="KW-0728">SH3 domain</keyword>
<feature type="domain" description="Fibronectin type-III" evidence="19">
    <location>
        <begin position="3158"/>
        <end position="3254"/>
    </location>
</feature>
<dbReference type="GO" id="GO:0005634">
    <property type="term" value="C:nucleus"/>
    <property type="evidence" value="ECO:0007669"/>
    <property type="project" value="UniProtKB-SubCell"/>
</dbReference>
<evidence type="ECO:0000256" key="13">
    <source>
        <dbReference type="ARBA" id="ARBA00061228"/>
    </source>
</evidence>
<dbReference type="InterPro" id="IPR036179">
    <property type="entry name" value="Ig-like_dom_sf"/>
</dbReference>
<dbReference type="InterPro" id="IPR001452">
    <property type="entry name" value="SH3_domain"/>
</dbReference>
<comment type="subcellular location">
    <subcellularLocation>
        <location evidence="3">Cytoplasm</location>
        <location evidence="3">Myofibril</location>
    </subcellularLocation>
    <subcellularLocation>
        <location evidence="1">Nucleus</location>
    </subcellularLocation>
    <subcellularLocation>
        <location evidence="2">Secreted</location>
    </subcellularLocation>
</comment>
<protein>
    <recommendedName>
        <fullName evidence="14">Hemolin</fullName>
    </recommendedName>
</protein>
<keyword evidence="9" id="KW-1015">Disulfide bond</keyword>
<dbReference type="FunFam" id="2.60.40.10:FF:001138">
    <property type="entry name" value="Sallimus, isoform P"/>
    <property type="match status" value="1"/>
</dbReference>
<dbReference type="InterPro" id="IPR003646">
    <property type="entry name" value="SH3-like_bac-type"/>
</dbReference>